<gene>
    <name evidence="1" type="ORF">AVEN_143584_1</name>
</gene>
<protein>
    <recommendedName>
        <fullName evidence="3">DUF4371 domain-containing protein</fullName>
    </recommendedName>
</protein>
<reference evidence="1 2" key="1">
    <citation type="journal article" date="2019" name="Sci. Rep.">
        <title>Orb-weaving spider Araneus ventricosus genome elucidates the spidroin gene catalogue.</title>
        <authorList>
            <person name="Kono N."/>
            <person name="Nakamura H."/>
            <person name="Ohtoshi R."/>
            <person name="Moran D.A.P."/>
            <person name="Shinohara A."/>
            <person name="Yoshida Y."/>
            <person name="Fujiwara M."/>
            <person name="Mori M."/>
            <person name="Tomita M."/>
            <person name="Arakawa K."/>
        </authorList>
    </citation>
    <scope>NUCLEOTIDE SEQUENCE [LARGE SCALE GENOMIC DNA]</scope>
</reference>
<comment type="caution">
    <text evidence="1">The sequence shown here is derived from an EMBL/GenBank/DDBJ whole genome shotgun (WGS) entry which is preliminary data.</text>
</comment>
<evidence type="ECO:0000313" key="1">
    <source>
        <dbReference type="EMBL" id="GBL81257.1"/>
    </source>
</evidence>
<accession>A0A4Y2AP21</accession>
<dbReference type="OrthoDB" id="8062640at2759"/>
<evidence type="ECO:0000313" key="2">
    <source>
        <dbReference type="Proteomes" id="UP000499080"/>
    </source>
</evidence>
<organism evidence="1 2">
    <name type="scientific">Araneus ventricosus</name>
    <name type="common">Orbweaver spider</name>
    <name type="synonym">Epeira ventricosa</name>
    <dbReference type="NCBI Taxonomy" id="182803"/>
    <lineage>
        <taxon>Eukaryota</taxon>
        <taxon>Metazoa</taxon>
        <taxon>Ecdysozoa</taxon>
        <taxon>Arthropoda</taxon>
        <taxon>Chelicerata</taxon>
        <taxon>Arachnida</taxon>
        <taxon>Araneae</taxon>
        <taxon>Araneomorphae</taxon>
        <taxon>Entelegynae</taxon>
        <taxon>Araneoidea</taxon>
        <taxon>Araneidae</taxon>
        <taxon>Araneus</taxon>
    </lineage>
</organism>
<name>A0A4Y2AP21_ARAVE</name>
<dbReference type="AlphaFoldDB" id="A0A4Y2AP21"/>
<dbReference type="PANTHER" id="PTHR45749:SF21">
    <property type="entry name" value="DUF4371 DOMAIN-CONTAINING PROTEIN"/>
    <property type="match status" value="1"/>
</dbReference>
<proteinExistence type="predicted"/>
<keyword evidence="2" id="KW-1185">Reference proteome</keyword>
<sequence length="90" mass="10079">MGFIWAFFRLKDQQANKLFDVLLRELESLGSPLVNMRGKGCDNGANMKGKHAGVQAKSRNINPRAFLNHVVTTSLNLLVNDLAKIIIRRS</sequence>
<dbReference type="PANTHER" id="PTHR45749">
    <property type="match status" value="1"/>
</dbReference>
<dbReference type="EMBL" id="BGPR01000025">
    <property type="protein sequence ID" value="GBL81257.1"/>
    <property type="molecule type" value="Genomic_DNA"/>
</dbReference>
<evidence type="ECO:0008006" key="3">
    <source>
        <dbReference type="Google" id="ProtNLM"/>
    </source>
</evidence>
<dbReference type="Proteomes" id="UP000499080">
    <property type="component" value="Unassembled WGS sequence"/>
</dbReference>